<feature type="domain" description="Bifunctional inhibitor/plant lipid transfer protein/seed storage helical" evidence="2">
    <location>
        <begin position="34"/>
        <end position="110"/>
    </location>
</feature>
<feature type="chain" id="PRO_5026925274" description="Bifunctional inhibitor/plant lipid transfer protein/seed storage helical domain-containing protein" evidence="1">
    <location>
        <begin position="25"/>
        <end position="167"/>
    </location>
</feature>
<evidence type="ECO:0000256" key="1">
    <source>
        <dbReference type="SAM" id="SignalP"/>
    </source>
</evidence>
<dbReference type="Gene3D" id="1.10.110.10">
    <property type="entry name" value="Plant lipid-transfer and hydrophobic proteins"/>
    <property type="match status" value="1"/>
</dbReference>
<gene>
    <name evidence="3" type="ORF">Tci_063890</name>
</gene>
<protein>
    <recommendedName>
        <fullName evidence="2">Bifunctional inhibitor/plant lipid transfer protein/seed storage helical domain-containing protein</fullName>
    </recommendedName>
</protein>
<sequence>MSKFTQTLCILFAFVSLFSNATESRPDPAIHASAPENPPSCDGFKLKMNDCSPYLKIDSSMSEPGASCCSGVMDVWKVDHNCSSEVLKSLVKLKDMNETRVTHVSSTCGFMDISLDKYLEASLLEGKLIYEEKDKKVALMVLSVEPLTRSLLLTCLAPKLTCSGLDV</sequence>
<dbReference type="EMBL" id="BKCJ010010512">
    <property type="protein sequence ID" value="GEU91912.1"/>
    <property type="molecule type" value="Genomic_DNA"/>
</dbReference>
<evidence type="ECO:0000313" key="3">
    <source>
        <dbReference type="EMBL" id="GEU91912.1"/>
    </source>
</evidence>
<organism evidence="3">
    <name type="scientific">Tanacetum cinerariifolium</name>
    <name type="common">Dalmatian daisy</name>
    <name type="synonym">Chrysanthemum cinerariifolium</name>
    <dbReference type="NCBI Taxonomy" id="118510"/>
    <lineage>
        <taxon>Eukaryota</taxon>
        <taxon>Viridiplantae</taxon>
        <taxon>Streptophyta</taxon>
        <taxon>Embryophyta</taxon>
        <taxon>Tracheophyta</taxon>
        <taxon>Spermatophyta</taxon>
        <taxon>Magnoliopsida</taxon>
        <taxon>eudicotyledons</taxon>
        <taxon>Gunneridae</taxon>
        <taxon>Pentapetalae</taxon>
        <taxon>asterids</taxon>
        <taxon>campanulids</taxon>
        <taxon>Asterales</taxon>
        <taxon>Asteraceae</taxon>
        <taxon>Asteroideae</taxon>
        <taxon>Anthemideae</taxon>
        <taxon>Anthemidinae</taxon>
        <taxon>Tanacetum</taxon>
    </lineage>
</organism>
<keyword evidence="1" id="KW-0732">Signal</keyword>
<comment type="caution">
    <text evidence="3">The sequence shown here is derived from an EMBL/GenBank/DDBJ whole genome shotgun (WGS) entry which is preliminary data.</text>
</comment>
<dbReference type="AlphaFoldDB" id="A0A6L2P3R0"/>
<reference evidence="3" key="1">
    <citation type="journal article" date="2019" name="Sci. Rep.">
        <title>Draft genome of Tanacetum cinerariifolium, the natural source of mosquito coil.</title>
        <authorList>
            <person name="Yamashiro T."/>
            <person name="Shiraishi A."/>
            <person name="Satake H."/>
            <person name="Nakayama K."/>
        </authorList>
    </citation>
    <scope>NUCLEOTIDE SEQUENCE</scope>
</reference>
<evidence type="ECO:0000259" key="2">
    <source>
        <dbReference type="Pfam" id="PF14368"/>
    </source>
</evidence>
<dbReference type="InterPro" id="IPR036312">
    <property type="entry name" value="Bifun_inhib/LTP/seed_sf"/>
</dbReference>
<name>A0A6L2P3R0_TANCI</name>
<dbReference type="InterPro" id="IPR016140">
    <property type="entry name" value="Bifunc_inhib/LTP/seed_store"/>
</dbReference>
<proteinExistence type="predicted"/>
<feature type="signal peptide" evidence="1">
    <location>
        <begin position="1"/>
        <end position="24"/>
    </location>
</feature>
<accession>A0A6L2P3R0</accession>
<dbReference type="SUPFAM" id="SSF47699">
    <property type="entry name" value="Bifunctional inhibitor/lipid-transfer protein/seed storage 2S albumin"/>
    <property type="match status" value="1"/>
</dbReference>
<dbReference type="Pfam" id="PF14368">
    <property type="entry name" value="LTP_2"/>
    <property type="match status" value="1"/>
</dbReference>